<gene>
    <name evidence="2" type="ORF">CSSPJE1EN1_LOCUS24833</name>
</gene>
<proteinExistence type="predicted"/>
<accession>A0ABP0XNY0</accession>
<reference evidence="2" key="1">
    <citation type="submission" date="2024-02" db="EMBL/GenBank/DDBJ databases">
        <authorList>
            <consortium name="ELIXIR-Norway"/>
            <consortium name="Elixir Norway"/>
        </authorList>
    </citation>
    <scope>NUCLEOTIDE SEQUENCE</scope>
</reference>
<name>A0ABP0XNY0_9BRYO</name>
<protein>
    <submittedName>
        <fullName evidence="2">Uncharacterized protein</fullName>
    </submittedName>
</protein>
<evidence type="ECO:0000313" key="3">
    <source>
        <dbReference type="Proteomes" id="UP001497444"/>
    </source>
</evidence>
<organism evidence="2 3">
    <name type="scientific">Sphagnum jensenii</name>
    <dbReference type="NCBI Taxonomy" id="128206"/>
    <lineage>
        <taxon>Eukaryota</taxon>
        <taxon>Viridiplantae</taxon>
        <taxon>Streptophyta</taxon>
        <taxon>Embryophyta</taxon>
        <taxon>Bryophyta</taxon>
        <taxon>Sphagnophytina</taxon>
        <taxon>Sphagnopsida</taxon>
        <taxon>Sphagnales</taxon>
        <taxon>Sphagnaceae</taxon>
        <taxon>Sphagnum</taxon>
    </lineage>
</organism>
<keyword evidence="3" id="KW-1185">Reference proteome</keyword>
<keyword evidence="1" id="KW-0732">Signal</keyword>
<dbReference type="Proteomes" id="UP001497444">
    <property type="component" value="Chromosome 9"/>
</dbReference>
<evidence type="ECO:0000313" key="2">
    <source>
        <dbReference type="EMBL" id="CAK9279355.1"/>
    </source>
</evidence>
<sequence>MTTFKVSTTALHLLAMACIMLVVVQATEAVRDLDDGVGDVLVNREQVASVHTKAGLTVFQAAACELLRLPCAVQSSNDVNCRPNGAPCFYPTDCCSGVCIPFTSCL</sequence>
<evidence type="ECO:0000256" key="1">
    <source>
        <dbReference type="SAM" id="SignalP"/>
    </source>
</evidence>
<dbReference type="PROSITE" id="PS51257">
    <property type="entry name" value="PROKAR_LIPOPROTEIN"/>
    <property type="match status" value="1"/>
</dbReference>
<feature type="chain" id="PRO_5045630419" evidence="1">
    <location>
        <begin position="27"/>
        <end position="106"/>
    </location>
</feature>
<dbReference type="EMBL" id="OZ020104">
    <property type="protein sequence ID" value="CAK9279355.1"/>
    <property type="molecule type" value="Genomic_DNA"/>
</dbReference>
<feature type="signal peptide" evidence="1">
    <location>
        <begin position="1"/>
        <end position="26"/>
    </location>
</feature>